<evidence type="ECO:0000256" key="1">
    <source>
        <dbReference type="ARBA" id="ARBA00023125"/>
    </source>
</evidence>
<sequence length="252" mass="27965">MCMATRMTSRMGRAETEGIDMNGFERRTLAKKEQVLDAAFDLMNADSSESAETLSIAEVAARSHVSRATIFNYFGSKQGLISAVFDRFLSQLGEEAEQIITQDMPFVQLMRALTRCELDHLHSVSPQFYDNLMRWYAEDEGPGMQELRARYTKESFDVMLAMFAKGRKEGSIDLKYSDEFLLLYLRMMSQGALDPSVRDAIVPYSEQFVEMFIKGVAPSPCSATDDGHSQSDSGSAVDDSVSVSAADSDSAS</sequence>
<organism evidence="5 6">
    <name type="scientific">Bifidobacterium tibiigranuli</name>
    <dbReference type="NCBI Taxonomy" id="2172043"/>
    <lineage>
        <taxon>Bacteria</taxon>
        <taxon>Bacillati</taxon>
        <taxon>Actinomycetota</taxon>
        <taxon>Actinomycetes</taxon>
        <taxon>Bifidobacteriales</taxon>
        <taxon>Bifidobacteriaceae</taxon>
        <taxon>Bifidobacterium</taxon>
    </lineage>
</organism>
<dbReference type="Pfam" id="PF00440">
    <property type="entry name" value="TetR_N"/>
    <property type="match status" value="1"/>
</dbReference>
<dbReference type="EMBL" id="QDAG01000005">
    <property type="protein sequence ID" value="KAE8128450.1"/>
    <property type="molecule type" value="Genomic_DNA"/>
</dbReference>
<protein>
    <submittedName>
        <fullName evidence="5">TetR/AcrR family transcriptional regulator</fullName>
    </submittedName>
</protein>
<evidence type="ECO:0000313" key="6">
    <source>
        <dbReference type="Proteomes" id="UP000325415"/>
    </source>
</evidence>
<dbReference type="AlphaFoldDB" id="A0A5N6S5U6"/>
<evidence type="ECO:0000313" key="5">
    <source>
        <dbReference type="EMBL" id="KAE8128450.1"/>
    </source>
</evidence>
<dbReference type="GO" id="GO:0003677">
    <property type="term" value="F:DNA binding"/>
    <property type="evidence" value="ECO:0007669"/>
    <property type="project" value="UniProtKB-UniRule"/>
</dbReference>
<feature type="region of interest" description="Disordered" evidence="3">
    <location>
        <begin position="220"/>
        <end position="252"/>
    </location>
</feature>
<feature type="domain" description="HTH tetR-type" evidence="4">
    <location>
        <begin position="29"/>
        <end position="92"/>
    </location>
</feature>
<dbReference type="PANTHER" id="PTHR30055:SF222">
    <property type="entry name" value="REGULATORY PROTEIN"/>
    <property type="match status" value="1"/>
</dbReference>
<feature type="DNA-binding region" description="H-T-H motif" evidence="2">
    <location>
        <begin position="55"/>
        <end position="74"/>
    </location>
</feature>
<dbReference type="PANTHER" id="PTHR30055">
    <property type="entry name" value="HTH-TYPE TRANSCRIPTIONAL REGULATOR RUTR"/>
    <property type="match status" value="1"/>
</dbReference>
<dbReference type="Gene3D" id="1.10.357.10">
    <property type="entry name" value="Tetracycline Repressor, domain 2"/>
    <property type="match status" value="1"/>
</dbReference>
<evidence type="ECO:0000259" key="4">
    <source>
        <dbReference type="PROSITE" id="PS50977"/>
    </source>
</evidence>
<dbReference type="InterPro" id="IPR001647">
    <property type="entry name" value="HTH_TetR"/>
</dbReference>
<gene>
    <name evidence="5" type="ORF">DDE84_06095</name>
</gene>
<keyword evidence="1 2" id="KW-0238">DNA-binding</keyword>
<dbReference type="SUPFAM" id="SSF46689">
    <property type="entry name" value="Homeodomain-like"/>
    <property type="match status" value="1"/>
</dbReference>
<accession>A0A5N6S5U6</accession>
<reference evidence="5 6" key="1">
    <citation type="submission" date="2018-04" db="EMBL/GenBank/DDBJ databases">
        <authorList>
            <person name="Eckel V.P."/>
            <person name="Vogel R.F."/>
        </authorList>
    </citation>
    <scope>NUCLEOTIDE SEQUENCE [LARGE SCALE GENOMIC DNA]</scope>
    <source>
        <strain evidence="6">TMW 2.1764</strain>
    </source>
</reference>
<dbReference type="InterPro" id="IPR009057">
    <property type="entry name" value="Homeodomain-like_sf"/>
</dbReference>
<evidence type="ECO:0000256" key="2">
    <source>
        <dbReference type="PROSITE-ProRule" id="PRU00335"/>
    </source>
</evidence>
<dbReference type="PROSITE" id="PS50977">
    <property type="entry name" value="HTH_TETR_2"/>
    <property type="match status" value="1"/>
</dbReference>
<dbReference type="GO" id="GO:0006355">
    <property type="term" value="P:regulation of DNA-templated transcription"/>
    <property type="evidence" value="ECO:0007669"/>
    <property type="project" value="UniProtKB-ARBA"/>
</dbReference>
<evidence type="ECO:0000256" key="3">
    <source>
        <dbReference type="SAM" id="MobiDB-lite"/>
    </source>
</evidence>
<proteinExistence type="predicted"/>
<comment type="caution">
    <text evidence="5">The sequence shown here is derived from an EMBL/GenBank/DDBJ whole genome shotgun (WGS) entry which is preliminary data.</text>
</comment>
<feature type="compositionally biased region" description="Low complexity" evidence="3">
    <location>
        <begin position="231"/>
        <end position="252"/>
    </location>
</feature>
<keyword evidence="6" id="KW-1185">Reference proteome</keyword>
<dbReference type="InterPro" id="IPR050109">
    <property type="entry name" value="HTH-type_TetR-like_transc_reg"/>
</dbReference>
<dbReference type="Proteomes" id="UP000325415">
    <property type="component" value="Unassembled WGS sequence"/>
</dbReference>
<name>A0A5N6S5U6_9BIFI</name>